<feature type="region of interest" description="Disordered" evidence="1">
    <location>
        <begin position="21"/>
        <end position="48"/>
    </location>
</feature>
<name>A0A0H5NY36_NOCFR</name>
<organism evidence="2 3">
    <name type="scientific">Nocardia farcinica</name>
    <dbReference type="NCBI Taxonomy" id="37329"/>
    <lineage>
        <taxon>Bacteria</taxon>
        <taxon>Bacillati</taxon>
        <taxon>Actinomycetota</taxon>
        <taxon>Actinomycetes</taxon>
        <taxon>Mycobacteriales</taxon>
        <taxon>Nocardiaceae</taxon>
        <taxon>Nocardia</taxon>
    </lineage>
</organism>
<accession>A0A0H5NY36</accession>
<evidence type="ECO:0000256" key="1">
    <source>
        <dbReference type="SAM" id="MobiDB-lite"/>
    </source>
</evidence>
<evidence type="ECO:0000313" key="2">
    <source>
        <dbReference type="EMBL" id="CRY80203.1"/>
    </source>
</evidence>
<dbReference type="KEGG" id="nfr:ERS450000_03735"/>
<keyword evidence="2" id="KW-0614">Plasmid</keyword>
<dbReference type="AlphaFoldDB" id="A0A0H5NY36"/>
<gene>
    <name evidence="2" type="ORF">ERS450000_03735</name>
</gene>
<proteinExistence type="predicted"/>
<sequence length="48" mass="5353">MPLPRAAAVRGGEFAQRVPVGLGADREIQQSESDRTVPSVRTRSRKYR</sequence>
<evidence type="ECO:0000313" key="3">
    <source>
        <dbReference type="Proteomes" id="UP000057820"/>
    </source>
</evidence>
<feature type="compositionally biased region" description="Basic and acidic residues" evidence="1">
    <location>
        <begin position="24"/>
        <end position="35"/>
    </location>
</feature>
<reference evidence="3" key="1">
    <citation type="submission" date="2015-03" db="EMBL/GenBank/DDBJ databases">
        <authorList>
            <consortium name="Pathogen Informatics"/>
        </authorList>
    </citation>
    <scope>NUCLEOTIDE SEQUENCE [LARGE SCALE GENOMIC DNA]</scope>
    <source>
        <strain evidence="3">NCTC11134</strain>
        <plasmid evidence="3">2</plasmid>
    </source>
</reference>
<protein>
    <submittedName>
        <fullName evidence="2">Uncharacterized protein</fullName>
    </submittedName>
</protein>
<geneLocation type="plasmid" evidence="2">
    <name>2</name>
</geneLocation>
<dbReference type="EMBL" id="LN868939">
    <property type="protein sequence ID" value="CRY80203.1"/>
    <property type="molecule type" value="Genomic_DNA"/>
</dbReference>
<dbReference type="Proteomes" id="UP000057820">
    <property type="component" value="Plasmid 2"/>
</dbReference>